<sequence length="138" mass="15323">MAAKSPFANNLNNEEHTPVWAALNNTNAFDTGKKMKGLIYMDANTPKTPPRAGRRAPTGGHISTSLPYAKDTTSPFRDNPTNCSLPSSLRRTRPVNEKVSLHYGAPEYTENIHEKRYYVDAGRARNHIGHGDILGHHM</sequence>
<organism evidence="2 3">
    <name type="scientific">Cymbomonas tetramitiformis</name>
    <dbReference type="NCBI Taxonomy" id="36881"/>
    <lineage>
        <taxon>Eukaryota</taxon>
        <taxon>Viridiplantae</taxon>
        <taxon>Chlorophyta</taxon>
        <taxon>Pyramimonadophyceae</taxon>
        <taxon>Pyramimonadales</taxon>
        <taxon>Pyramimonadaceae</taxon>
        <taxon>Cymbomonas</taxon>
    </lineage>
</organism>
<dbReference type="EMBL" id="LGRX02033727">
    <property type="protein sequence ID" value="KAK3240160.1"/>
    <property type="molecule type" value="Genomic_DNA"/>
</dbReference>
<name>A0AAE0EV84_9CHLO</name>
<evidence type="ECO:0000313" key="3">
    <source>
        <dbReference type="Proteomes" id="UP001190700"/>
    </source>
</evidence>
<proteinExistence type="predicted"/>
<comment type="caution">
    <text evidence="2">The sequence shown here is derived from an EMBL/GenBank/DDBJ whole genome shotgun (WGS) entry which is preliminary data.</text>
</comment>
<evidence type="ECO:0000256" key="1">
    <source>
        <dbReference type="SAM" id="MobiDB-lite"/>
    </source>
</evidence>
<dbReference type="Proteomes" id="UP001190700">
    <property type="component" value="Unassembled WGS sequence"/>
</dbReference>
<accession>A0AAE0EV84</accession>
<keyword evidence="3" id="KW-1185">Reference proteome</keyword>
<protein>
    <submittedName>
        <fullName evidence="2">Uncharacterized protein</fullName>
    </submittedName>
</protein>
<reference evidence="2 3" key="1">
    <citation type="journal article" date="2015" name="Genome Biol. Evol.">
        <title>Comparative Genomics of a Bacterivorous Green Alga Reveals Evolutionary Causalities and Consequences of Phago-Mixotrophic Mode of Nutrition.</title>
        <authorList>
            <person name="Burns J.A."/>
            <person name="Paasch A."/>
            <person name="Narechania A."/>
            <person name="Kim E."/>
        </authorList>
    </citation>
    <scope>NUCLEOTIDE SEQUENCE [LARGE SCALE GENOMIC DNA]</scope>
    <source>
        <strain evidence="2 3">PLY_AMNH</strain>
    </source>
</reference>
<dbReference type="AlphaFoldDB" id="A0AAE0EV84"/>
<gene>
    <name evidence="2" type="ORF">CYMTET_49984</name>
</gene>
<evidence type="ECO:0000313" key="2">
    <source>
        <dbReference type="EMBL" id="KAK3240160.1"/>
    </source>
</evidence>
<feature type="compositionally biased region" description="Polar residues" evidence="1">
    <location>
        <begin position="61"/>
        <end position="89"/>
    </location>
</feature>
<feature type="region of interest" description="Disordered" evidence="1">
    <location>
        <begin position="41"/>
        <end position="91"/>
    </location>
</feature>